<evidence type="ECO:0000259" key="2">
    <source>
        <dbReference type="Pfam" id="PF00561"/>
    </source>
</evidence>
<keyword evidence="1" id="KW-0812">Transmembrane</keyword>
<dbReference type="Gene3D" id="3.40.50.1820">
    <property type="entry name" value="alpha/beta hydrolase"/>
    <property type="match status" value="1"/>
</dbReference>
<accession>A0ABM7MQA0</accession>
<feature type="domain" description="AB hydrolase-1" evidence="2">
    <location>
        <begin position="115"/>
        <end position="276"/>
    </location>
</feature>
<keyword evidence="1" id="KW-1133">Transmembrane helix</keyword>
<dbReference type="InterPro" id="IPR000073">
    <property type="entry name" value="AB_hydrolase_1"/>
</dbReference>
<dbReference type="SUPFAM" id="SSF53474">
    <property type="entry name" value="alpha/beta-Hydrolases"/>
    <property type="match status" value="1"/>
</dbReference>
<keyword evidence="1" id="KW-0472">Membrane</keyword>
<dbReference type="Proteomes" id="UP000824366">
    <property type="component" value="Chromosome"/>
</dbReference>
<gene>
    <name evidence="3" type="ORF">MIZ03_3403</name>
</gene>
<dbReference type="PANTHER" id="PTHR37946">
    <property type="entry name" value="SLL1969 PROTEIN"/>
    <property type="match status" value="1"/>
</dbReference>
<evidence type="ECO:0000313" key="4">
    <source>
        <dbReference type="Proteomes" id="UP000824366"/>
    </source>
</evidence>
<dbReference type="InterPro" id="IPR029058">
    <property type="entry name" value="AB_hydrolase_fold"/>
</dbReference>
<dbReference type="RefSeq" id="WP_223904442.1">
    <property type="nucleotide sequence ID" value="NZ_AP024238.1"/>
</dbReference>
<reference evidence="3 4" key="1">
    <citation type="journal article" date="2021" name="Microbiol. Spectr.">
        <title>A Single Bacterium Capable of Oxidation and Reduction of Iron at Circumneutral pH.</title>
        <authorList>
            <person name="Kato S."/>
            <person name="Ohkuma M."/>
        </authorList>
    </citation>
    <scope>NUCLEOTIDE SEQUENCE [LARGE SCALE GENOMIC DNA]</scope>
    <source>
        <strain evidence="3 4">MIZ03</strain>
    </source>
</reference>
<keyword evidence="4" id="KW-1185">Reference proteome</keyword>
<protein>
    <recommendedName>
        <fullName evidence="2">AB hydrolase-1 domain-containing protein</fullName>
    </recommendedName>
</protein>
<dbReference type="PANTHER" id="PTHR37946:SF1">
    <property type="entry name" value="SLL1969 PROTEIN"/>
    <property type="match status" value="1"/>
</dbReference>
<proteinExistence type="predicted"/>
<dbReference type="EMBL" id="AP024238">
    <property type="protein sequence ID" value="BCO28497.1"/>
    <property type="molecule type" value="Genomic_DNA"/>
</dbReference>
<evidence type="ECO:0000313" key="3">
    <source>
        <dbReference type="EMBL" id="BCO28497.1"/>
    </source>
</evidence>
<evidence type="ECO:0000256" key="1">
    <source>
        <dbReference type="SAM" id="Phobius"/>
    </source>
</evidence>
<sequence length="304" mass="33552">MLARYLRFTYLVQFLTGALLGTWGAVAMAPHWGASALGLVLIGGFGWILFWQVVIIGFSMWTSRTDGPLWPWLQATWGELQAAVLVFGLRMPWVKNHPGILLPTGQPTPGSTALPVVLVHGFVCNHRVWDKIVPALRQAGHPVIAVDLEPLFTSIEDYAALLERVVQDLRRQTGASQVVLVGHSMGGLAIRAWLRAFGAAQAAKIITLGTPHQGTRAPQWVHTPNGQQMAWHSTWLAELSASETPQKRQLMHLALTQHDNIVYPQVAQRLESARVTEFSGIGHLQMCLDAGVIRWLLQQTADTH</sequence>
<feature type="transmembrane region" description="Helical" evidence="1">
    <location>
        <begin position="37"/>
        <end position="61"/>
    </location>
</feature>
<name>A0ABM7MQA0_9BURK</name>
<dbReference type="Pfam" id="PF00561">
    <property type="entry name" value="Abhydrolase_1"/>
    <property type="match status" value="1"/>
</dbReference>
<organism evidence="3 4">
    <name type="scientific">Rhodoferax lithotrophicus</name>
    <dbReference type="NCBI Taxonomy" id="2798804"/>
    <lineage>
        <taxon>Bacteria</taxon>
        <taxon>Pseudomonadati</taxon>
        <taxon>Pseudomonadota</taxon>
        <taxon>Betaproteobacteria</taxon>
        <taxon>Burkholderiales</taxon>
        <taxon>Comamonadaceae</taxon>
        <taxon>Rhodoferax</taxon>
    </lineage>
</organism>